<sequence length="351" mass="39092">MKFILLSYYHFLCKSCLLSFPQGVVPTAPEQPAGGDTENQIKSPDPRPDAPPEYNSHFVPGPPGPAVPPPAGYPGGLPMGYYSPQQPSIFPLGPPTGGTCTIQYQPGKYPVPNQQAPITWMPGPPPMPNCPPGLEYLAQLDNIHVLQHFEPVEMITGFETNNRYDIKNNSDQMVYIVTEDTDDFTRNAYRTLRPFVLRVTDCMGREIMTMQRPFRCTCCCFCCPSARQELEVQCPPGVPLGFVAEHWNLCRAVYSIQNEKKENVLRVRGPCSTYGCGSDSVFEVKSVDGVSNIGSIVRKWNGLVSAMADADHFDIHFPLDLDVKMKAMIFGACFLIDFMYFERSPPQCSSR</sequence>
<dbReference type="GO" id="GO:0017128">
    <property type="term" value="F:phospholipid scramblase activity"/>
    <property type="evidence" value="ECO:0007669"/>
    <property type="project" value="Ensembl"/>
</dbReference>
<protein>
    <recommendedName>
        <fullName evidence="2">Phospholipid scramblase</fullName>
    </recommendedName>
</protein>
<proteinExistence type="inferred from homology"/>
<comment type="function">
    <text evidence="2">May mediate accelerated ATP-independent bidirectional transbilayer migration of phospholipids upon binding calcium ions that results in a loss of phospholipid asymmetry in the plasma membrane.</text>
</comment>
<dbReference type="InterPro" id="IPR005552">
    <property type="entry name" value="Scramblase"/>
</dbReference>
<comment type="similarity">
    <text evidence="1 2">Belongs to the phospholipid scramblase family.</text>
</comment>
<dbReference type="GO" id="GO:0005634">
    <property type="term" value="C:nucleus"/>
    <property type="evidence" value="ECO:0007669"/>
    <property type="project" value="Ensembl"/>
</dbReference>
<dbReference type="GeneTree" id="ENSGT00940000161947"/>
<dbReference type="GO" id="GO:0019899">
    <property type="term" value="F:enzyme binding"/>
    <property type="evidence" value="ECO:0007669"/>
    <property type="project" value="Ensembl"/>
</dbReference>
<dbReference type="Proteomes" id="UP000694414">
    <property type="component" value="Unplaced"/>
</dbReference>
<dbReference type="GO" id="GO:0005886">
    <property type="term" value="C:plasma membrane"/>
    <property type="evidence" value="ECO:0007669"/>
    <property type="project" value="Ensembl"/>
</dbReference>
<evidence type="ECO:0000256" key="2">
    <source>
        <dbReference type="RuleBase" id="RU363116"/>
    </source>
</evidence>
<name>A0A8C8Z069_PROSS</name>
<reference evidence="4" key="2">
    <citation type="submission" date="2025-09" db="UniProtKB">
        <authorList>
            <consortium name="Ensembl"/>
        </authorList>
    </citation>
    <scope>IDENTIFICATION</scope>
</reference>
<dbReference type="Ensembl" id="ENSPSMT00000008112.1">
    <property type="protein sequence ID" value="ENSPSMP00000006877.1"/>
    <property type="gene ID" value="ENSPSMG00000005105.1"/>
</dbReference>
<dbReference type="PANTHER" id="PTHR23248">
    <property type="entry name" value="PHOSPHOLIPID SCRAMBLASE-RELATED"/>
    <property type="match status" value="1"/>
</dbReference>
<gene>
    <name evidence="4" type="primary">PLSCR4</name>
</gene>
<reference evidence="4" key="1">
    <citation type="submission" date="2025-08" db="UniProtKB">
        <authorList>
            <consortium name="Ensembl"/>
        </authorList>
    </citation>
    <scope>IDENTIFICATION</scope>
</reference>
<keyword evidence="2" id="KW-0449">Lipoprotein</keyword>
<dbReference type="GO" id="GO:0042609">
    <property type="term" value="F:CD4 receptor binding"/>
    <property type="evidence" value="ECO:0007669"/>
    <property type="project" value="Ensembl"/>
</dbReference>
<evidence type="ECO:0000256" key="1">
    <source>
        <dbReference type="ARBA" id="ARBA00005350"/>
    </source>
</evidence>
<keyword evidence="5" id="KW-1185">Reference proteome</keyword>
<evidence type="ECO:0000313" key="4">
    <source>
        <dbReference type="Ensembl" id="ENSPSMP00000006877.1"/>
    </source>
</evidence>
<dbReference type="PANTHER" id="PTHR23248:SF28">
    <property type="entry name" value="PHOSPHOLIPID SCRAMBLASE 4"/>
    <property type="match status" value="1"/>
</dbReference>
<comment type="cofactor">
    <cofactor evidence="2">
        <name>Ca(2+)</name>
        <dbReference type="ChEBI" id="CHEBI:29108"/>
    </cofactor>
</comment>
<evidence type="ECO:0000313" key="5">
    <source>
        <dbReference type="Proteomes" id="UP000694414"/>
    </source>
</evidence>
<dbReference type="GO" id="GO:0061589">
    <property type="term" value="P:calcium activated phosphatidylserine scrambling"/>
    <property type="evidence" value="ECO:0007669"/>
    <property type="project" value="Ensembl"/>
</dbReference>
<dbReference type="GO" id="GO:0061590">
    <property type="term" value="P:calcium activated phosphatidylcholine scrambling"/>
    <property type="evidence" value="ECO:0007669"/>
    <property type="project" value="Ensembl"/>
</dbReference>
<keyword evidence="2" id="KW-0564">Palmitate</keyword>
<feature type="region of interest" description="Disordered" evidence="3">
    <location>
        <begin position="28"/>
        <end position="66"/>
    </location>
</feature>
<evidence type="ECO:0000256" key="3">
    <source>
        <dbReference type="SAM" id="MobiDB-lite"/>
    </source>
</evidence>
<dbReference type="Pfam" id="PF03803">
    <property type="entry name" value="Scramblase"/>
    <property type="match status" value="1"/>
</dbReference>
<dbReference type="AlphaFoldDB" id="A0A8C8Z069"/>
<keyword evidence="2" id="KW-0106">Calcium</keyword>
<organism evidence="4 5">
    <name type="scientific">Prolemur simus</name>
    <name type="common">Greater bamboo lemur</name>
    <name type="synonym">Hapalemur simus</name>
    <dbReference type="NCBI Taxonomy" id="1328070"/>
    <lineage>
        <taxon>Eukaryota</taxon>
        <taxon>Metazoa</taxon>
        <taxon>Chordata</taxon>
        <taxon>Craniata</taxon>
        <taxon>Vertebrata</taxon>
        <taxon>Euteleostomi</taxon>
        <taxon>Mammalia</taxon>
        <taxon>Eutheria</taxon>
        <taxon>Euarchontoglires</taxon>
        <taxon>Primates</taxon>
        <taxon>Strepsirrhini</taxon>
        <taxon>Lemuriformes</taxon>
        <taxon>Lemuridae</taxon>
        <taxon>Prolemur</taxon>
    </lineage>
</organism>
<accession>A0A8C8Z069</accession>
<dbReference type="GO" id="GO:0071222">
    <property type="term" value="P:cellular response to lipopolysaccharide"/>
    <property type="evidence" value="ECO:0007669"/>
    <property type="project" value="Ensembl"/>
</dbReference>